<evidence type="ECO:0000256" key="3">
    <source>
        <dbReference type="ARBA" id="ARBA00022723"/>
    </source>
</evidence>
<evidence type="ECO:0000256" key="4">
    <source>
        <dbReference type="ARBA" id="ARBA00022763"/>
    </source>
</evidence>
<dbReference type="InterPro" id="IPR007198">
    <property type="entry name" value="Ssl1-like"/>
</dbReference>
<evidence type="ECO:0000256" key="5">
    <source>
        <dbReference type="ARBA" id="ARBA00022771"/>
    </source>
</evidence>
<organism evidence="15 16">
    <name type="scientific">Umbelopsis vinacea</name>
    <dbReference type="NCBI Taxonomy" id="44442"/>
    <lineage>
        <taxon>Eukaryota</taxon>
        <taxon>Fungi</taxon>
        <taxon>Fungi incertae sedis</taxon>
        <taxon>Mucoromycota</taxon>
        <taxon>Mucoromycotina</taxon>
        <taxon>Umbelopsidomycetes</taxon>
        <taxon>Umbelopsidales</taxon>
        <taxon>Umbelopsidaceae</taxon>
        <taxon>Umbelopsis</taxon>
    </lineage>
</organism>
<dbReference type="OrthoDB" id="284275at2759"/>
<keyword evidence="3 11" id="KW-0479">Metal-binding</keyword>
<comment type="function">
    <text evidence="11">Component of the general transcription and DNA repair factor IIH (TFIIH) core complex, which is involved in general and transcription-coupled nucleotide excision repair (NER) of damaged DNA and, when complexed to TFIIK, in RNA transcription by RNA polymerase II.</text>
</comment>
<dbReference type="Pfam" id="PF07975">
    <property type="entry name" value="C1_4"/>
    <property type="match status" value="1"/>
</dbReference>
<sequence>MSGRKAKKDDDEYVDIDDAIDTHENEDNQQGGYSWEEEYKRSWDVLQEDAEGRLSSVVAHLQQQMKRRRLLRDTATVQRGIIRHLFLVIDLSEAMNEKDLRPSRLELTLTYARQFVTEYFDQNPISQLGIIVIRDGVAERLTDLSGNPTDHLRALKNKRNQETSGEPSLQNALDMACASLVNVPSHGSREVLVVYGSLTTCDPGDIYDTIAQLKKEHVRVSFVGLAAEIQVCRTLCKETNGKFELEGKVELVQALTWPWCFLYLGSYGVVLNEAHFKDLLFEAIPPPAITQTRNTSNLVMMGFPTKSNDLHPSFCVCHSKLTVGGYICPRCSSKICELPTDCDVCGLTLVSSPHLARSYHHLFPVDNFIEVPWSGINSLHCFACQTAFESSPPPGAGLESNSGRYSCPRCHNQFCVDCDIFVHEVLHNCPGCWAAGSNISTVQIHSKKQPALQTDVMPMEGVTS</sequence>
<dbReference type="AlphaFoldDB" id="A0A8H7UFT1"/>
<dbReference type="InterPro" id="IPR036465">
    <property type="entry name" value="vWFA_dom_sf"/>
</dbReference>
<evidence type="ECO:0000256" key="9">
    <source>
        <dbReference type="ARBA" id="ARBA00023204"/>
    </source>
</evidence>
<dbReference type="Gene3D" id="3.30.40.10">
    <property type="entry name" value="Zinc/RING finger domain, C3HC4 (zinc finger)"/>
    <property type="match status" value="1"/>
</dbReference>
<dbReference type="Gene3D" id="3.40.50.410">
    <property type="entry name" value="von Willebrand factor, type A domain"/>
    <property type="match status" value="1"/>
</dbReference>
<evidence type="ECO:0000256" key="10">
    <source>
        <dbReference type="ARBA" id="ARBA00023242"/>
    </source>
</evidence>
<feature type="domain" description="VWFA" evidence="14">
    <location>
        <begin position="84"/>
        <end position="225"/>
    </location>
</feature>
<evidence type="ECO:0000256" key="13">
    <source>
        <dbReference type="SAM" id="MobiDB-lite"/>
    </source>
</evidence>
<dbReference type="PANTHER" id="PTHR12695:SF2">
    <property type="entry name" value="GENERAL TRANSCRIPTION FACTOR IIH SUBUNIT 2-RELATED"/>
    <property type="match status" value="1"/>
</dbReference>
<dbReference type="SMART" id="SM00327">
    <property type="entry name" value="VWA"/>
    <property type="match status" value="1"/>
</dbReference>
<dbReference type="CDD" id="cd01453">
    <property type="entry name" value="vWA_transcription_factor_IIH_type"/>
    <property type="match status" value="1"/>
</dbReference>
<dbReference type="SMART" id="SM01047">
    <property type="entry name" value="C1_4"/>
    <property type="match status" value="1"/>
</dbReference>
<dbReference type="SUPFAM" id="SSF57889">
    <property type="entry name" value="Cysteine-rich domain"/>
    <property type="match status" value="1"/>
</dbReference>
<protein>
    <recommendedName>
        <fullName evidence="11">General transcription and DNA repair factor IIH</fullName>
    </recommendedName>
</protein>
<dbReference type="InterPro" id="IPR012170">
    <property type="entry name" value="TFIIH_SSL1/p44"/>
</dbReference>
<keyword evidence="10 11" id="KW-0539">Nucleus</keyword>
<dbReference type="GO" id="GO:0005675">
    <property type="term" value="C:transcription factor TFIIH holo complex"/>
    <property type="evidence" value="ECO:0007669"/>
    <property type="project" value="UniProtKB-UniRule"/>
</dbReference>
<reference evidence="15" key="1">
    <citation type="submission" date="2020-12" db="EMBL/GenBank/DDBJ databases">
        <title>Metabolic potential, ecology and presence of endohyphal bacteria is reflected in genomic diversity of Mucoromycotina.</title>
        <authorList>
            <person name="Muszewska A."/>
            <person name="Okrasinska A."/>
            <person name="Steczkiewicz K."/>
            <person name="Drgas O."/>
            <person name="Orlowska M."/>
            <person name="Perlinska-Lenart U."/>
            <person name="Aleksandrzak-Piekarczyk T."/>
            <person name="Szatraj K."/>
            <person name="Zielenkiewicz U."/>
            <person name="Pilsyk S."/>
            <person name="Malc E."/>
            <person name="Mieczkowski P."/>
            <person name="Kruszewska J.S."/>
            <person name="Biernat P."/>
            <person name="Pawlowska J."/>
        </authorList>
    </citation>
    <scope>NUCLEOTIDE SEQUENCE</scope>
    <source>
        <strain evidence="15">WA0000051536</strain>
    </source>
</reference>
<dbReference type="PANTHER" id="PTHR12695">
    <property type="entry name" value="GENERAL TRANSCRIPTION FACTOR IIH SUBUNIT 2"/>
    <property type="match status" value="1"/>
</dbReference>
<gene>
    <name evidence="15" type="ORF">INT44_008213</name>
</gene>
<keyword evidence="4" id="KW-0227">DNA damage</keyword>
<dbReference type="InterPro" id="IPR046349">
    <property type="entry name" value="C1-like_sf"/>
</dbReference>
<dbReference type="InterPro" id="IPR013083">
    <property type="entry name" value="Znf_RING/FYVE/PHD"/>
</dbReference>
<keyword evidence="16" id="KW-1185">Reference proteome</keyword>
<keyword evidence="5" id="KW-0863">Zinc-finger</keyword>
<dbReference type="InterPro" id="IPR004595">
    <property type="entry name" value="TFIIH_C1-like_dom"/>
</dbReference>
<comment type="caution">
    <text evidence="15">The sequence shown here is derived from an EMBL/GenBank/DDBJ whole genome shotgun (WGS) entry which is preliminary data.</text>
</comment>
<evidence type="ECO:0000256" key="8">
    <source>
        <dbReference type="ARBA" id="ARBA00023163"/>
    </source>
</evidence>
<accession>A0A8H7UFT1</accession>
<keyword evidence="7 11" id="KW-0805">Transcription regulation</keyword>
<dbReference type="InterPro" id="IPR002035">
    <property type="entry name" value="VWF_A"/>
</dbReference>
<evidence type="ECO:0000256" key="1">
    <source>
        <dbReference type="ARBA" id="ARBA00004123"/>
    </source>
</evidence>
<keyword evidence="9" id="KW-0234">DNA repair</keyword>
<name>A0A8H7UFT1_9FUNG</name>
<evidence type="ECO:0000256" key="2">
    <source>
        <dbReference type="ARBA" id="ARBA00006092"/>
    </source>
</evidence>
<evidence type="ECO:0000256" key="12">
    <source>
        <dbReference type="PIRSR" id="PIRSR015919-1"/>
    </source>
</evidence>
<dbReference type="PIRSF" id="PIRSF015919">
    <property type="entry name" value="TFIIH_SSL1"/>
    <property type="match status" value="1"/>
</dbReference>
<evidence type="ECO:0000313" key="16">
    <source>
        <dbReference type="Proteomes" id="UP000612746"/>
    </source>
</evidence>
<keyword evidence="6 11" id="KW-0862">Zinc</keyword>
<dbReference type="GO" id="GO:0006351">
    <property type="term" value="P:DNA-templated transcription"/>
    <property type="evidence" value="ECO:0007669"/>
    <property type="project" value="InterPro"/>
</dbReference>
<dbReference type="InterPro" id="IPR013087">
    <property type="entry name" value="Znf_C2H2_type"/>
</dbReference>
<dbReference type="PROSITE" id="PS50234">
    <property type="entry name" value="VWFA"/>
    <property type="match status" value="1"/>
</dbReference>
<evidence type="ECO:0000256" key="7">
    <source>
        <dbReference type="ARBA" id="ARBA00023015"/>
    </source>
</evidence>
<feature type="zinc finger region" description="C4-type" evidence="12">
    <location>
        <begin position="328"/>
        <end position="345"/>
    </location>
</feature>
<feature type="region of interest" description="Disordered" evidence="13">
    <location>
        <begin position="1"/>
        <end position="33"/>
    </location>
</feature>
<dbReference type="FunFam" id="3.40.50.410:FF:000015">
    <property type="entry name" value="General transcription factor IIH subunit 2"/>
    <property type="match status" value="1"/>
</dbReference>
<proteinExistence type="inferred from homology"/>
<comment type="subcellular location">
    <subcellularLocation>
        <location evidence="1 11">Nucleus</location>
    </subcellularLocation>
</comment>
<evidence type="ECO:0000256" key="6">
    <source>
        <dbReference type="ARBA" id="ARBA00022833"/>
    </source>
</evidence>
<evidence type="ECO:0000313" key="15">
    <source>
        <dbReference type="EMBL" id="KAG2177699.1"/>
    </source>
</evidence>
<dbReference type="GO" id="GO:0000439">
    <property type="term" value="C:transcription factor TFIIH core complex"/>
    <property type="evidence" value="ECO:0007669"/>
    <property type="project" value="UniProtKB-UniRule"/>
</dbReference>
<dbReference type="SUPFAM" id="SSF53300">
    <property type="entry name" value="vWA-like"/>
    <property type="match status" value="1"/>
</dbReference>
<dbReference type="Proteomes" id="UP000612746">
    <property type="component" value="Unassembled WGS sequence"/>
</dbReference>
<dbReference type="GO" id="GO:0008270">
    <property type="term" value="F:zinc ion binding"/>
    <property type="evidence" value="ECO:0007669"/>
    <property type="project" value="UniProtKB-UniRule"/>
</dbReference>
<evidence type="ECO:0000256" key="11">
    <source>
        <dbReference type="PIRNR" id="PIRNR015919"/>
    </source>
</evidence>
<dbReference type="PROSITE" id="PS00028">
    <property type="entry name" value="ZINC_FINGER_C2H2_1"/>
    <property type="match status" value="1"/>
</dbReference>
<evidence type="ECO:0000259" key="14">
    <source>
        <dbReference type="PROSITE" id="PS50234"/>
    </source>
</evidence>
<dbReference type="Pfam" id="PF04056">
    <property type="entry name" value="Ssl1"/>
    <property type="match status" value="1"/>
</dbReference>
<comment type="similarity">
    <text evidence="2 11">Belongs to the GTF2H2 family.</text>
</comment>
<keyword evidence="8 11" id="KW-0804">Transcription</keyword>
<dbReference type="NCBIfam" id="TIGR00622">
    <property type="entry name" value="ssl1"/>
    <property type="match status" value="1"/>
</dbReference>
<dbReference type="EMBL" id="JAEPRA010000012">
    <property type="protein sequence ID" value="KAG2177699.1"/>
    <property type="molecule type" value="Genomic_DNA"/>
</dbReference>
<dbReference type="GO" id="GO:0006357">
    <property type="term" value="P:regulation of transcription by RNA polymerase II"/>
    <property type="evidence" value="ECO:0007669"/>
    <property type="project" value="UniProtKB-UniRule"/>
</dbReference>
<dbReference type="GO" id="GO:0006289">
    <property type="term" value="P:nucleotide-excision repair"/>
    <property type="evidence" value="ECO:0007669"/>
    <property type="project" value="UniProtKB-UniRule"/>
</dbReference>